<sequence length="1317" mass="143552">MTLAEVAGDTGRQAVESLRGYIYQIYASALAWVSLQDDALLHLEVAEDYSVAVDDLLNARQVKATGEAITLNTASVAQTIDALFDLQDRNQGRVVNIQYLTTSEVGLERRLEDRINGTSGLTYWHLAALGAPPEPLRQRLLSLQICDRAKTFIRGASEEELRRGLFSQIEWRCGEPSLDGLREQLEDVIVAWCDRRNQSSSNARSIVSRMLQRVLEVIVSKDRVLRRTDLVRLFDDTTSVSVPREIFDQKLATLSEISRRVEASAATEPLSLPSVSQLAPRRELVKACQNALAEFGVAWLHAGAGYGKTTIASMAAAEGLADWQVARFRGLDATQTAQQLRRAAADARLSGAAALMLDDVENLGAPEVRRAIEFLWSGRSSSGLKLLLTSSQAPPASLRRNLQLADAAVKEITSFSIEEVEELVAVHEGHRSAFGRYVYYGAGGGHPQLVHALILGLKRKGWPNTDLETLPAIMGQDDDIEAERADVRQRLFAELPQDDLVLLSRLTLVVGHFNSELAKTLGELEVPVPLPGRALERLLGPWIDVVGNGRYRPSSLVTNLGPAALGPDATKAAHSAIARFRTKGPGLEASEMDGALLNAMAGEERGAIEAIFAAVVTTGAAELPMLATALPLLQSFSLTQPIFPTNAEISCKLRMMQVLLLAASGSARTPEAYAMFDVEAESLPEPGRFVEGLLGKLLLMAGSFDVIPGMIGRLSKARKDGFTVERAHDGSESPNPVDGLQIMFAWQFSTAKNIETLDRLLDELSAIPAEERDFWLSSFDYPGLDRALALKKPWTTVVAAGGSATIEMAQRYEGLATKARSLGDDEMAAAAWETAAVIYDEDLKDPERALDVIEIAKKQTSGQTWRLDRAKSRILFHLKRYAEQIEVGELLTSSPSASNVEMAYFLRELGIGAAELGRHPTDASFFERAGEQARAAEMPDMSLMAIGLSVDEAIARYRGGEKEKPVMLLRDALFALEHAPSEGSLRNSALKVFIPHTISWLNSKVRGEAGIDDAAVPPGMNSNPNPDSRVSDLRRGDMDVVWLILEGVERLFGIGAGIRTMLKSSGWDQRIPTLVDAALLEEEFASALISLETASFGEKLIGFVAARAWKISADDGRELDLVNVARGRVPKLNSEELLGRRSIISKITLVFVTMLILRDRLEEADSVLNQANAHLPIIDEQEFDALRSGAISASQEHAYWGAMGAIRNMTLSGTPMAPLELYISCYRLVELAPFDPSGTLLALSLPWIAEAWSKVVAQRGFQLANPRAAKRAIDDFLESNASAGSRIGRLLLDLLSGVRVPLSDEIVIQLRTMAGQD</sequence>
<gene>
    <name evidence="1" type="ORF">IE4771_PB00282</name>
</gene>
<keyword evidence="1" id="KW-0614">Plasmid</keyword>
<dbReference type="KEGG" id="rei:IE4771_PB00282"/>
<evidence type="ECO:0000313" key="1">
    <source>
        <dbReference type="EMBL" id="AIC30010.1"/>
    </source>
</evidence>
<evidence type="ECO:0000313" key="2">
    <source>
        <dbReference type="Proteomes" id="UP000027180"/>
    </source>
</evidence>
<dbReference type="HOGENOM" id="CLU_251040_0_0_5"/>
<name>A0A060ID83_RHIET</name>
<dbReference type="OrthoDB" id="7437044at2"/>
<dbReference type="EMBL" id="CP006988">
    <property type="protein sequence ID" value="AIC30010.1"/>
    <property type="molecule type" value="Genomic_DNA"/>
</dbReference>
<geneLocation type="plasmid" evidence="1 2">
    <name>pRetIE4771b</name>
</geneLocation>
<accession>A0A060ID83</accession>
<organism evidence="1 2">
    <name type="scientific">Rhizobium etli bv. mimosae str. IE4771</name>
    <dbReference type="NCBI Taxonomy" id="1432050"/>
    <lineage>
        <taxon>Bacteria</taxon>
        <taxon>Pseudomonadati</taxon>
        <taxon>Pseudomonadota</taxon>
        <taxon>Alphaproteobacteria</taxon>
        <taxon>Hyphomicrobiales</taxon>
        <taxon>Rhizobiaceae</taxon>
        <taxon>Rhizobium/Agrobacterium group</taxon>
        <taxon>Rhizobium</taxon>
    </lineage>
</organism>
<dbReference type="Proteomes" id="UP000027180">
    <property type="component" value="Plasmid pRetIE4771b"/>
</dbReference>
<reference evidence="1 2" key="1">
    <citation type="submission" date="2013-12" db="EMBL/GenBank/DDBJ databases">
        <title>Complete genome sequence of Rhizobium etli bv. mimosae IE4771.</title>
        <authorList>
            <person name="Bustos P."/>
            <person name="Santamaria R.I."/>
            <person name="Lozano L."/>
            <person name="Ormeno-Orrillo E."/>
            <person name="Rogel M.A."/>
            <person name="Romero D."/>
            <person name="Cevallos M.A."/>
            <person name="Martinez-Romero E."/>
            <person name="Gonzalez V."/>
        </authorList>
    </citation>
    <scope>NUCLEOTIDE SEQUENCE [LARGE SCALE GENOMIC DNA]</scope>
    <source>
        <strain evidence="1 2">IE4771</strain>
        <plasmid evidence="2">Plasmid pRetIE4771b</plasmid>
    </source>
</reference>
<dbReference type="RefSeq" id="WP_040140548.1">
    <property type="nucleotide sequence ID" value="NZ_CP006988.1"/>
</dbReference>
<protein>
    <submittedName>
        <fullName evidence="1">Uncharacterized protein</fullName>
    </submittedName>
</protein>
<proteinExistence type="predicted"/>
<dbReference type="InterPro" id="IPR027417">
    <property type="entry name" value="P-loop_NTPase"/>
</dbReference>
<dbReference type="SUPFAM" id="SSF52540">
    <property type="entry name" value="P-loop containing nucleoside triphosphate hydrolases"/>
    <property type="match status" value="1"/>
</dbReference>